<feature type="domain" description="Carboxymuconolactone decarboxylase-like" evidence="1">
    <location>
        <begin position="87"/>
        <end position="168"/>
    </location>
</feature>
<dbReference type="PANTHER" id="PTHR35446">
    <property type="entry name" value="SI:CH211-175M2.5"/>
    <property type="match status" value="1"/>
</dbReference>
<evidence type="ECO:0000313" key="2">
    <source>
        <dbReference type="EMBL" id="SOE55790.1"/>
    </source>
</evidence>
<sequence length="231" mass="25596">MFSDIALDELQIANRYWIAGASAAHNGLQLLFTPSGEECDMAEVLSTEAHVTGRLDVPELDTLSGDLRQLIEQHGGDNWIRALSLNPDTARRFTQYFEKLFSATDGRLPIDERELIAVIVSRTNGCGLCAIHHAHALGEALRDRVQARRIALDYHLADLSPRQLALAEIAEIITTSPRAISTKDFDRLRSLGLDDADILEAIETASWFNHTNRIFIATGVVPDEKYFSALA</sequence>
<dbReference type="InterPro" id="IPR029032">
    <property type="entry name" value="AhpD-like"/>
</dbReference>
<evidence type="ECO:0000259" key="1">
    <source>
        <dbReference type="Pfam" id="PF02627"/>
    </source>
</evidence>
<accession>A0A7Z7N0S4</accession>
<dbReference type="NCBIfam" id="TIGR01926">
    <property type="entry name" value="peroxid_rel"/>
    <property type="match status" value="1"/>
</dbReference>
<evidence type="ECO:0000313" key="3">
    <source>
        <dbReference type="Proteomes" id="UP000219522"/>
    </source>
</evidence>
<gene>
    <name evidence="2" type="ORF">SAMN05446927_1089</name>
</gene>
<dbReference type="PANTHER" id="PTHR35446:SF2">
    <property type="entry name" value="CARBOXYMUCONOLACTONE DECARBOXYLASE-LIKE DOMAIN-CONTAINING PROTEIN"/>
    <property type="match status" value="1"/>
</dbReference>
<dbReference type="InterPro" id="IPR004675">
    <property type="entry name" value="AhpD_core"/>
</dbReference>
<organism evidence="2 3">
    <name type="scientific">Caballeronia arationis</name>
    <dbReference type="NCBI Taxonomy" id="1777142"/>
    <lineage>
        <taxon>Bacteria</taxon>
        <taxon>Pseudomonadati</taxon>
        <taxon>Pseudomonadota</taxon>
        <taxon>Betaproteobacteria</taxon>
        <taxon>Burkholderiales</taxon>
        <taxon>Burkholderiaceae</taxon>
        <taxon>Caballeronia</taxon>
    </lineage>
</organism>
<reference evidence="2 3" key="1">
    <citation type="submission" date="2017-09" db="EMBL/GenBank/DDBJ databases">
        <authorList>
            <person name="Varghese N."/>
            <person name="Submissions S."/>
        </authorList>
    </citation>
    <scope>NUCLEOTIDE SEQUENCE [LARGE SCALE GENOMIC DNA]</scope>
    <source>
        <strain evidence="2 3">OK806</strain>
    </source>
</reference>
<dbReference type="NCBIfam" id="TIGR00778">
    <property type="entry name" value="ahpD_dom"/>
    <property type="match status" value="1"/>
</dbReference>
<dbReference type="InterPro" id="IPR010195">
    <property type="entry name" value="Uncharacterised_peroxidase-rel"/>
</dbReference>
<keyword evidence="2" id="KW-0575">Peroxidase</keyword>
<keyword evidence="3" id="KW-1185">Reference proteome</keyword>
<dbReference type="InterPro" id="IPR003779">
    <property type="entry name" value="CMD-like"/>
</dbReference>
<dbReference type="Gene3D" id="1.20.1290.10">
    <property type="entry name" value="AhpD-like"/>
    <property type="match status" value="1"/>
</dbReference>
<dbReference type="SUPFAM" id="SSF69118">
    <property type="entry name" value="AhpD-like"/>
    <property type="match status" value="1"/>
</dbReference>
<dbReference type="AlphaFoldDB" id="A0A7Z7N0S4"/>
<dbReference type="GO" id="GO:0051920">
    <property type="term" value="F:peroxiredoxin activity"/>
    <property type="evidence" value="ECO:0007669"/>
    <property type="project" value="InterPro"/>
</dbReference>
<comment type="caution">
    <text evidence="2">The sequence shown here is derived from an EMBL/GenBank/DDBJ whole genome shotgun (WGS) entry which is preliminary data.</text>
</comment>
<protein>
    <submittedName>
        <fullName evidence="2">Uncharacterized peroxidase-related enzyme</fullName>
    </submittedName>
</protein>
<dbReference type="Proteomes" id="UP000219522">
    <property type="component" value="Unassembled WGS sequence"/>
</dbReference>
<dbReference type="Pfam" id="PF02627">
    <property type="entry name" value="CMD"/>
    <property type="match status" value="1"/>
</dbReference>
<proteinExistence type="predicted"/>
<name>A0A7Z7N0S4_9BURK</name>
<dbReference type="EMBL" id="OCSU01000001">
    <property type="protein sequence ID" value="SOE55790.1"/>
    <property type="molecule type" value="Genomic_DNA"/>
</dbReference>
<keyword evidence="2" id="KW-0560">Oxidoreductase</keyword>